<evidence type="ECO:0000313" key="4">
    <source>
        <dbReference type="Proteomes" id="UP000007882"/>
    </source>
</evidence>
<keyword evidence="2" id="KW-1133">Transmembrane helix</keyword>
<evidence type="ECO:0000313" key="3">
    <source>
        <dbReference type="EMBL" id="BAL91952.1"/>
    </source>
</evidence>
<evidence type="ECO:0000256" key="1">
    <source>
        <dbReference type="SAM" id="MobiDB-lite"/>
    </source>
</evidence>
<evidence type="ECO:0000256" key="2">
    <source>
        <dbReference type="SAM" id="Phobius"/>
    </source>
</evidence>
<dbReference type="AlphaFoldDB" id="I0HG15"/>
<dbReference type="KEGG" id="ams:AMIS_67320"/>
<dbReference type="PATRIC" id="fig|512565.3.peg.6731"/>
<dbReference type="HOGENOM" id="CLU_2340532_0_0_11"/>
<dbReference type="Proteomes" id="UP000007882">
    <property type="component" value="Chromosome"/>
</dbReference>
<sequence length="97" mass="10329">MTNQPRSRRDKHMAEGTGAVKSPWSGALLAVAAMAVVSVVALVQKWDAASWLWAAAVCAGGGLIVFLTQARRNRQLDAAARQARQTGNGPDIEQSTR</sequence>
<reference evidence="3 4" key="1">
    <citation type="submission" date="2012-02" db="EMBL/GenBank/DDBJ databases">
        <title>Complete genome sequence of Actinoplanes missouriensis 431 (= NBRC 102363).</title>
        <authorList>
            <person name="Ohnishi Y."/>
            <person name="Ishikawa J."/>
            <person name="Sekine M."/>
            <person name="Hosoyama A."/>
            <person name="Harada T."/>
            <person name="Narita H."/>
            <person name="Hata T."/>
            <person name="Konno Y."/>
            <person name="Tutikane K."/>
            <person name="Fujita N."/>
            <person name="Horinouchi S."/>
            <person name="Hayakawa M."/>
        </authorList>
    </citation>
    <scope>NUCLEOTIDE SEQUENCE [LARGE SCALE GENOMIC DNA]</scope>
    <source>
        <strain evidence="4">ATCC 14538 / DSM 43046 / CBS 188.64 / JCM 3121 / NBRC 102363 / NCIMB 12654 / NRRL B-3342 / UNCC 431</strain>
    </source>
</reference>
<name>I0HG15_ACTM4</name>
<dbReference type="STRING" id="512565.AMIS_67320"/>
<proteinExistence type="predicted"/>
<gene>
    <name evidence="3" type="ordered locus">AMIS_67320</name>
</gene>
<protein>
    <submittedName>
        <fullName evidence="3">Uncharacterized protein</fullName>
    </submittedName>
</protein>
<organism evidence="3 4">
    <name type="scientific">Actinoplanes missouriensis (strain ATCC 14538 / DSM 43046 / CBS 188.64 / JCM 3121 / NBRC 102363 / NCIMB 12654 / NRRL B-3342 / UNCC 431)</name>
    <dbReference type="NCBI Taxonomy" id="512565"/>
    <lineage>
        <taxon>Bacteria</taxon>
        <taxon>Bacillati</taxon>
        <taxon>Actinomycetota</taxon>
        <taxon>Actinomycetes</taxon>
        <taxon>Micromonosporales</taxon>
        <taxon>Micromonosporaceae</taxon>
        <taxon>Actinoplanes</taxon>
    </lineage>
</organism>
<accession>I0HG15</accession>
<feature type="transmembrane region" description="Helical" evidence="2">
    <location>
        <begin position="48"/>
        <end position="67"/>
    </location>
</feature>
<keyword evidence="2" id="KW-0472">Membrane</keyword>
<feature type="region of interest" description="Disordered" evidence="1">
    <location>
        <begin position="77"/>
        <end position="97"/>
    </location>
</feature>
<dbReference type="EMBL" id="AP012319">
    <property type="protein sequence ID" value="BAL91952.1"/>
    <property type="molecule type" value="Genomic_DNA"/>
</dbReference>
<feature type="transmembrane region" description="Helical" evidence="2">
    <location>
        <begin position="21"/>
        <end position="42"/>
    </location>
</feature>
<keyword evidence="2" id="KW-0812">Transmembrane</keyword>
<keyword evidence="4" id="KW-1185">Reference proteome</keyword>